<dbReference type="AlphaFoldDB" id="A0AAN9FAF0"/>
<gene>
    <name evidence="1" type="ORF">RIF29_23681</name>
</gene>
<evidence type="ECO:0000313" key="2">
    <source>
        <dbReference type="Proteomes" id="UP001372338"/>
    </source>
</evidence>
<dbReference type="Proteomes" id="UP001372338">
    <property type="component" value="Unassembled WGS sequence"/>
</dbReference>
<sequence length="69" mass="7689">MINKSRTSKSSLPRAREAVLSYCFPHASLRVALLCCFKDTHLSAATFEVKTEHHIPSYCLVIVMVPLVA</sequence>
<protein>
    <submittedName>
        <fullName evidence="1">Uncharacterized protein</fullName>
    </submittedName>
</protein>
<proteinExistence type="predicted"/>
<organism evidence="1 2">
    <name type="scientific">Crotalaria pallida</name>
    <name type="common">Smooth rattlebox</name>
    <name type="synonym">Crotalaria striata</name>
    <dbReference type="NCBI Taxonomy" id="3830"/>
    <lineage>
        <taxon>Eukaryota</taxon>
        <taxon>Viridiplantae</taxon>
        <taxon>Streptophyta</taxon>
        <taxon>Embryophyta</taxon>
        <taxon>Tracheophyta</taxon>
        <taxon>Spermatophyta</taxon>
        <taxon>Magnoliopsida</taxon>
        <taxon>eudicotyledons</taxon>
        <taxon>Gunneridae</taxon>
        <taxon>Pentapetalae</taxon>
        <taxon>rosids</taxon>
        <taxon>fabids</taxon>
        <taxon>Fabales</taxon>
        <taxon>Fabaceae</taxon>
        <taxon>Papilionoideae</taxon>
        <taxon>50 kb inversion clade</taxon>
        <taxon>genistoids sensu lato</taxon>
        <taxon>core genistoids</taxon>
        <taxon>Crotalarieae</taxon>
        <taxon>Crotalaria</taxon>
    </lineage>
</organism>
<accession>A0AAN9FAF0</accession>
<dbReference type="EMBL" id="JAYWIO010000004">
    <property type="protein sequence ID" value="KAK7270496.1"/>
    <property type="molecule type" value="Genomic_DNA"/>
</dbReference>
<comment type="caution">
    <text evidence="1">The sequence shown here is derived from an EMBL/GenBank/DDBJ whole genome shotgun (WGS) entry which is preliminary data.</text>
</comment>
<reference evidence="1 2" key="1">
    <citation type="submission" date="2024-01" db="EMBL/GenBank/DDBJ databases">
        <title>The genomes of 5 underutilized Papilionoideae crops provide insights into root nodulation and disease resistanc.</title>
        <authorList>
            <person name="Yuan L."/>
        </authorList>
    </citation>
    <scope>NUCLEOTIDE SEQUENCE [LARGE SCALE GENOMIC DNA]</scope>
    <source>
        <strain evidence="1">ZHUSHIDOU_FW_LH</strain>
        <tissue evidence="1">Leaf</tissue>
    </source>
</reference>
<evidence type="ECO:0000313" key="1">
    <source>
        <dbReference type="EMBL" id="KAK7270496.1"/>
    </source>
</evidence>
<keyword evidence="2" id="KW-1185">Reference proteome</keyword>
<name>A0AAN9FAF0_CROPI</name>